<evidence type="ECO:0000313" key="1">
    <source>
        <dbReference type="EMBL" id="RZC76756.1"/>
    </source>
</evidence>
<dbReference type="AlphaFoldDB" id="A0A4Y7KV59"/>
<dbReference type="Gramene" id="RZC76756">
    <property type="protein sequence ID" value="RZC76756"/>
    <property type="gene ID" value="C5167_000933"/>
</dbReference>
<dbReference type="Proteomes" id="UP000316621">
    <property type="component" value="Chromosome 9"/>
</dbReference>
<sequence>MDALCICSVRVNPLLCLGELVCTTNVHATLEILQTVQQRTVENHSAPTLMCDLGFVDSILKQFAKHMLFVKDIPRWFEKMEEKQGVFVTDSGIPEIGVTPVLNETLSQPSVTTSRPVSSTA</sequence>
<keyword evidence="2" id="KW-1185">Reference proteome</keyword>
<name>A0A4Y7KV59_PAPSO</name>
<organism evidence="1 2">
    <name type="scientific">Papaver somniferum</name>
    <name type="common">Opium poppy</name>
    <dbReference type="NCBI Taxonomy" id="3469"/>
    <lineage>
        <taxon>Eukaryota</taxon>
        <taxon>Viridiplantae</taxon>
        <taxon>Streptophyta</taxon>
        <taxon>Embryophyta</taxon>
        <taxon>Tracheophyta</taxon>
        <taxon>Spermatophyta</taxon>
        <taxon>Magnoliopsida</taxon>
        <taxon>Ranunculales</taxon>
        <taxon>Papaveraceae</taxon>
        <taxon>Papaveroideae</taxon>
        <taxon>Papaver</taxon>
    </lineage>
</organism>
<gene>
    <name evidence="1" type="ORF">C5167_000933</name>
</gene>
<reference evidence="1 2" key="1">
    <citation type="journal article" date="2018" name="Science">
        <title>The opium poppy genome and morphinan production.</title>
        <authorList>
            <person name="Guo L."/>
            <person name="Winzer T."/>
            <person name="Yang X."/>
            <person name="Li Y."/>
            <person name="Ning Z."/>
            <person name="He Z."/>
            <person name="Teodor R."/>
            <person name="Lu Y."/>
            <person name="Bowser T.A."/>
            <person name="Graham I.A."/>
            <person name="Ye K."/>
        </authorList>
    </citation>
    <scope>NUCLEOTIDE SEQUENCE [LARGE SCALE GENOMIC DNA]</scope>
    <source>
        <strain evidence="2">cv. HN1</strain>
        <tissue evidence="1">Leaves</tissue>
    </source>
</reference>
<protein>
    <submittedName>
        <fullName evidence="1">Uncharacterized protein</fullName>
    </submittedName>
</protein>
<dbReference type="EMBL" id="CM010723">
    <property type="protein sequence ID" value="RZC76756.1"/>
    <property type="molecule type" value="Genomic_DNA"/>
</dbReference>
<proteinExistence type="predicted"/>
<accession>A0A4Y7KV59</accession>
<evidence type="ECO:0000313" key="2">
    <source>
        <dbReference type="Proteomes" id="UP000316621"/>
    </source>
</evidence>